<dbReference type="AlphaFoldDB" id="A0A1R1XU50"/>
<dbReference type="EMBL" id="LSSM01003356">
    <property type="protein sequence ID" value="OMJ18160.1"/>
    <property type="molecule type" value="Genomic_DNA"/>
</dbReference>
<evidence type="ECO:0000313" key="2">
    <source>
        <dbReference type="EMBL" id="OMJ18160.1"/>
    </source>
</evidence>
<accession>A0A1R1XU50</accession>
<evidence type="ECO:0000313" key="3">
    <source>
        <dbReference type="Proteomes" id="UP000187429"/>
    </source>
</evidence>
<name>A0A1R1XU50_9FUNG</name>
<proteinExistence type="predicted"/>
<keyword evidence="3" id="KW-1185">Reference proteome</keyword>
<feature type="region of interest" description="Disordered" evidence="1">
    <location>
        <begin position="1"/>
        <end position="22"/>
    </location>
</feature>
<comment type="caution">
    <text evidence="2">The sequence shown here is derived from an EMBL/GenBank/DDBJ whole genome shotgun (WGS) entry which is preliminary data.</text>
</comment>
<dbReference type="Proteomes" id="UP000187429">
    <property type="component" value="Unassembled WGS sequence"/>
</dbReference>
<reference evidence="3" key="1">
    <citation type="submission" date="2017-01" db="EMBL/GenBank/DDBJ databases">
        <authorList>
            <person name="Wang Y."/>
            <person name="White M."/>
            <person name="Kvist S."/>
            <person name="Moncalvo J.-M."/>
        </authorList>
    </citation>
    <scope>NUCLEOTIDE SEQUENCE [LARGE SCALE GENOMIC DNA]</scope>
    <source>
        <strain evidence="3">ID-206-W2</strain>
    </source>
</reference>
<organism evidence="2 3">
    <name type="scientific">Smittium culicis</name>
    <dbReference type="NCBI Taxonomy" id="133412"/>
    <lineage>
        <taxon>Eukaryota</taxon>
        <taxon>Fungi</taxon>
        <taxon>Fungi incertae sedis</taxon>
        <taxon>Zoopagomycota</taxon>
        <taxon>Kickxellomycotina</taxon>
        <taxon>Harpellomycetes</taxon>
        <taxon>Harpellales</taxon>
        <taxon>Legeriomycetaceae</taxon>
        <taxon>Smittium</taxon>
    </lineage>
</organism>
<sequence length="99" mass="11082">MGYGPHSENRNTTARLDEESAASLNSNSVGATFIDALTDTQQEEYQLKIPTDSDRISSIPFFQESNRGCQRLGYGILQQPLCNPKEYRETLTSPIPEEI</sequence>
<gene>
    <name evidence="2" type="ORF">AYI69_g7138</name>
</gene>
<evidence type="ECO:0000256" key="1">
    <source>
        <dbReference type="SAM" id="MobiDB-lite"/>
    </source>
</evidence>
<protein>
    <submittedName>
        <fullName evidence="2">Uncharacterized protein</fullName>
    </submittedName>
</protein>